<keyword evidence="5 12" id="KW-0235">DNA replication</keyword>
<dbReference type="AlphaFoldDB" id="A0A1I3HM63"/>
<evidence type="ECO:0000259" key="14">
    <source>
        <dbReference type="PROSITE" id="PS50880"/>
    </source>
</evidence>
<dbReference type="InterPro" id="IPR019475">
    <property type="entry name" value="DNA_primase_DnaB-bd"/>
</dbReference>
<dbReference type="GO" id="GO:0003677">
    <property type="term" value="F:DNA binding"/>
    <property type="evidence" value="ECO:0007669"/>
    <property type="project" value="UniProtKB-KW"/>
</dbReference>
<dbReference type="PROSITE" id="PS50880">
    <property type="entry name" value="TOPRIM"/>
    <property type="match status" value="1"/>
</dbReference>
<dbReference type="EMBL" id="FOQH01000006">
    <property type="protein sequence ID" value="SFI36868.1"/>
    <property type="molecule type" value="Genomic_DNA"/>
</dbReference>
<dbReference type="RefSeq" id="WP_218161044.1">
    <property type="nucleotide sequence ID" value="NZ_FOQH01000006.1"/>
</dbReference>
<reference evidence="15 16" key="1">
    <citation type="submission" date="2016-10" db="EMBL/GenBank/DDBJ databases">
        <authorList>
            <person name="de Groot N.N."/>
        </authorList>
    </citation>
    <scope>NUCLEOTIDE SEQUENCE [LARGE SCALE GENOMIC DNA]</scope>
    <source>
        <strain evidence="15 16">CGMCC 1.11030</strain>
    </source>
</reference>
<dbReference type="PANTHER" id="PTHR30313">
    <property type="entry name" value="DNA PRIMASE"/>
    <property type="match status" value="1"/>
</dbReference>
<dbReference type="SMART" id="SM00493">
    <property type="entry name" value="TOPRIM"/>
    <property type="match status" value="1"/>
</dbReference>
<proteinExistence type="inferred from homology"/>
<evidence type="ECO:0000256" key="4">
    <source>
        <dbReference type="ARBA" id="ARBA00022695"/>
    </source>
</evidence>
<dbReference type="SUPFAM" id="SSF57783">
    <property type="entry name" value="Zinc beta-ribbon"/>
    <property type="match status" value="1"/>
</dbReference>
<dbReference type="GO" id="GO:0006269">
    <property type="term" value="P:DNA replication, synthesis of primer"/>
    <property type="evidence" value="ECO:0007669"/>
    <property type="project" value="UniProtKB-UniRule"/>
</dbReference>
<evidence type="ECO:0000256" key="1">
    <source>
        <dbReference type="ARBA" id="ARBA00022478"/>
    </source>
</evidence>
<keyword evidence="7 12" id="KW-0863">Zinc-finger</keyword>
<evidence type="ECO:0000313" key="15">
    <source>
        <dbReference type="EMBL" id="SFI36868.1"/>
    </source>
</evidence>
<keyword evidence="6 12" id="KW-0479">Metal-binding</keyword>
<dbReference type="InterPro" id="IPR037068">
    <property type="entry name" value="DNA_primase_core_N_sf"/>
</dbReference>
<feature type="compositionally biased region" description="Gly residues" evidence="13">
    <location>
        <begin position="493"/>
        <end position="519"/>
    </location>
</feature>
<dbReference type="GO" id="GO:0000428">
    <property type="term" value="C:DNA-directed RNA polymerase complex"/>
    <property type="evidence" value="ECO:0007669"/>
    <property type="project" value="UniProtKB-KW"/>
</dbReference>
<dbReference type="InterPro" id="IPR002694">
    <property type="entry name" value="Znf_CHC2"/>
</dbReference>
<dbReference type="GO" id="GO:0008270">
    <property type="term" value="F:zinc ion binding"/>
    <property type="evidence" value="ECO:0007669"/>
    <property type="project" value="UniProtKB-UniRule"/>
</dbReference>
<comment type="domain">
    <text evidence="12">Contains an N-terminal zinc-binding domain, a central core domain that contains the primase activity, and a C-terminal DnaB-binding domain.</text>
</comment>
<dbReference type="InterPro" id="IPR013264">
    <property type="entry name" value="DNAG_N"/>
</dbReference>
<protein>
    <recommendedName>
        <fullName evidence="12">DNA primase</fullName>
        <ecNumber evidence="12">2.7.7.101</ecNumber>
    </recommendedName>
</protein>
<dbReference type="Gene3D" id="3.40.1360.10">
    <property type="match status" value="1"/>
</dbReference>
<name>A0A1I3HM63_9RHOB</name>
<comment type="cofactor">
    <cofactor evidence="12">
        <name>Zn(2+)</name>
        <dbReference type="ChEBI" id="CHEBI:29105"/>
    </cofactor>
    <text evidence="12">Binds 1 zinc ion per monomer.</text>
</comment>
<feature type="region of interest" description="Disordered" evidence="13">
    <location>
        <begin position="456"/>
        <end position="540"/>
    </location>
</feature>
<evidence type="ECO:0000256" key="6">
    <source>
        <dbReference type="ARBA" id="ARBA00022723"/>
    </source>
</evidence>
<dbReference type="EC" id="2.7.7.101" evidence="12"/>
<dbReference type="InterPro" id="IPR036977">
    <property type="entry name" value="DNA_primase_Znf_CHC2"/>
</dbReference>
<evidence type="ECO:0000256" key="3">
    <source>
        <dbReference type="ARBA" id="ARBA00022679"/>
    </source>
</evidence>
<evidence type="ECO:0000313" key="16">
    <source>
        <dbReference type="Proteomes" id="UP000199377"/>
    </source>
</evidence>
<comment type="similarity">
    <text evidence="12">Belongs to the DnaG primase family.</text>
</comment>
<organism evidence="15 16">
    <name type="scientific">Albimonas pacifica</name>
    <dbReference type="NCBI Taxonomy" id="1114924"/>
    <lineage>
        <taxon>Bacteria</taxon>
        <taxon>Pseudomonadati</taxon>
        <taxon>Pseudomonadota</taxon>
        <taxon>Alphaproteobacteria</taxon>
        <taxon>Rhodobacterales</taxon>
        <taxon>Paracoccaceae</taxon>
        <taxon>Albimonas</taxon>
    </lineage>
</organism>
<dbReference type="InterPro" id="IPR006295">
    <property type="entry name" value="DNA_primase_DnaG"/>
</dbReference>
<dbReference type="Proteomes" id="UP000199377">
    <property type="component" value="Unassembled WGS sequence"/>
</dbReference>
<accession>A0A1I3HM63</accession>
<sequence length="742" mass="80095">MSLPPGFIDELRDRVSLASLVGRKVSWERGKTNAAKGDYWAPCPFHQEKTASFHVKDREGFYYCFGCQAKGDHITFLREAENLGFMEAVEALAQMAGMQMPARDPAEAKRAEAKRGLAEVMEQCVQHFRMQLRTAKAEHARAYLKTRGLGEAEQKRFEIGFAPDERGGLMEAMAAKGVDAEMLVRAGMLIRPEEGDRRGARPFDRFRGRIMFPIRDARGRCISFGGRALSPEARAKYLNGPETELFDKGRSLFNHGPAREAAGKGAALIAAEGYMDVIALVAAGFEGAVAPLGTAVTADQLQMLWKIADEPVVALDGDAAGLRAARRLADLALPLIGPGRSLRFALLPPGKDPDDLIRAEGAPAMQLVIDAALPLVEMLWRATTEGRDLDSPERRAALDRDLGLMLRRIEDRNLRRHYAEAMRERRDALFGRPATPRAEAGPVPDFAPDLAPDYAAAFAEDPGPDYGAYAPDPGYDLPPDDAPPQSGRQGRAFQGGGPASAGQGGPRQGGFQGGFQGRGGGRRFPRGGRGGGFAQGFAEGPSPEALASALAASAEAQSRIRESVILWGVLNHPEAAERHEDALREMPFTDPVLARLRDALLDALPEALETETPRAALSRAAEAKMNGDPRAALSAGPLALTRALGPEAASELAAAALTEAIHHHAGHLSAREEGKAAIAEISLDTVDEIAHRLAYVSREREEALRRGLGGEGGSAEGDDQLSQRLRAFIEREPWRKGPRRRN</sequence>
<dbReference type="GO" id="GO:0003899">
    <property type="term" value="F:DNA-directed RNA polymerase activity"/>
    <property type="evidence" value="ECO:0007669"/>
    <property type="project" value="UniProtKB-UniRule"/>
</dbReference>
<evidence type="ECO:0000256" key="7">
    <source>
        <dbReference type="ARBA" id="ARBA00022771"/>
    </source>
</evidence>
<dbReference type="PANTHER" id="PTHR30313:SF2">
    <property type="entry name" value="DNA PRIMASE"/>
    <property type="match status" value="1"/>
</dbReference>
<comment type="subunit">
    <text evidence="12">Monomer. Interacts with DnaB.</text>
</comment>
<keyword evidence="2 12" id="KW-0639">Primosome</keyword>
<dbReference type="GO" id="GO:0005737">
    <property type="term" value="C:cytoplasm"/>
    <property type="evidence" value="ECO:0007669"/>
    <property type="project" value="TreeGrafter"/>
</dbReference>
<keyword evidence="4 12" id="KW-0548">Nucleotidyltransferase</keyword>
<dbReference type="CDD" id="cd03364">
    <property type="entry name" value="TOPRIM_DnaG_primases"/>
    <property type="match status" value="1"/>
</dbReference>
<comment type="catalytic activity">
    <reaction evidence="12">
        <text>ssDNA + n NTP = ssDNA/pppN(pN)n-1 hybrid + (n-1) diphosphate.</text>
        <dbReference type="EC" id="2.7.7.101"/>
    </reaction>
</comment>
<evidence type="ECO:0000256" key="10">
    <source>
        <dbReference type="ARBA" id="ARBA00023125"/>
    </source>
</evidence>
<dbReference type="Pfam" id="PF01807">
    <property type="entry name" value="Zn_ribbon_DnaG"/>
    <property type="match status" value="1"/>
</dbReference>
<keyword evidence="1 12" id="KW-0240">DNA-directed RNA polymerase</keyword>
<evidence type="ECO:0000256" key="2">
    <source>
        <dbReference type="ARBA" id="ARBA00022515"/>
    </source>
</evidence>
<evidence type="ECO:0000256" key="5">
    <source>
        <dbReference type="ARBA" id="ARBA00022705"/>
    </source>
</evidence>
<keyword evidence="10 12" id="KW-0238">DNA-binding</keyword>
<dbReference type="HAMAP" id="MF_00974">
    <property type="entry name" value="DNA_primase_DnaG"/>
    <property type="match status" value="1"/>
</dbReference>
<dbReference type="InterPro" id="IPR030846">
    <property type="entry name" value="DnaG_bac"/>
</dbReference>
<dbReference type="Gene3D" id="3.90.980.10">
    <property type="entry name" value="DNA primase, catalytic core, N-terminal domain"/>
    <property type="match status" value="1"/>
</dbReference>
<evidence type="ECO:0000256" key="9">
    <source>
        <dbReference type="ARBA" id="ARBA00022842"/>
    </source>
</evidence>
<feature type="region of interest" description="Disordered" evidence="13">
    <location>
        <begin position="706"/>
        <end position="742"/>
    </location>
</feature>
<keyword evidence="8 12" id="KW-0862">Zinc</keyword>
<keyword evidence="16" id="KW-1185">Reference proteome</keyword>
<dbReference type="Gene3D" id="3.90.580.10">
    <property type="entry name" value="Zinc finger, CHC2-type domain"/>
    <property type="match status" value="1"/>
</dbReference>
<dbReference type="InterPro" id="IPR050219">
    <property type="entry name" value="DnaG_primase"/>
</dbReference>
<feature type="zinc finger region" description="CHC2-type" evidence="12">
    <location>
        <begin position="43"/>
        <end position="67"/>
    </location>
</feature>
<dbReference type="Pfam" id="PF13662">
    <property type="entry name" value="Toprim_4"/>
    <property type="match status" value="1"/>
</dbReference>
<keyword evidence="11 12" id="KW-0804">Transcription</keyword>
<evidence type="ECO:0000256" key="12">
    <source>
        <dbReference type="HAMAP-Rule" id="MF_00974"/>
    </source>
</evidence>
<feature type="domain" description="Toprim" evidence="14">
    <location>
        <begin position="266"/>
        <end position="348"/>
    </location>
</feature>
<dbReference type="Pfam" id="PF08275">
    <property type="entry name" value="DNAG_N"/>
    <property type="match status" value="1"/>
</dbReference>
<dbReference type="STRING" id="1114924.SAMN05216258_10674"/>
<evidence type="ECO:0000256" key="11">
    <source>
        <dbReference type="ARBA" id="ARBA00023163"/>
    </source>
</evidence>
<dbReference type="InterPro" id="IPR006171">
    <property type="entry name" value="TOPRIM_dom"/>
</dbReference>
<evidence type="ECO:0000256" key="13">
    <source>
        <dbReference type="SAM" id="MobiDB-lite"/>
    </source>
</evidence>
<keyword evidence="9" id="KW-0460">Magnesium</keyword>
<dbReference type="SMART" id="SM00400">
    <property type="entry name" value="ZnF_CHCC"/>
    <property type="match status" value="1"/>
</dbReference>
<comment type="function">
    <text evidence="12">RNA polymerase that catalyzes the synthesis of short RNA molecules used as primers for DNA polymerase during DNA replication.</text>
</comment>
<dbReference type="SUPFAM" id="SSF56731">
    <property type="entry name" value="DNA primase core"/>
    <property type="match status" value="1"/>
</dbReference>
<dbReference type="InterPro" id="IPR034151">
    <property type="entry name" value="TOPRIM_DnaG_bac"/>
</dbReference>
<keyword evidence="3 12" id="KW-0808">Transferase</keyword>
<dbReference type="Pfam" id="PF10410">
    <property type="entry name" value="DnaB_bind"/>
    <property type="match status" value="1"/>
</dbReference>
<evidence type="ECO:0000256" key="8">
    <source>
        <dbReference type="ARBA" id="ARBA00022833"/>
    </source>
</evidence>
<dbReference type="NCBIfam" id="TIGR01391">
    <property type="entry name" value="dnaG"/>
    <property type="match status" value="1"/>
</dbReference>
<gene>
    <name evidence="12" type="primary">dnaG</name>
    <name evidence="15" type="ORF">SAMN05216258_10674</name>
</gene>
<dbReference type="GO" id="GO:1990077">
    <property type="term" value="C:primosome complex"/>
    <property type="evidence" value="ECO:0007669"/>
    <property type="project" value="UniProtKB-KW"/>
</dbReference>